<reference evidence="2 3" key="1">
    <citation type="submission" date="2022-11" db="EMBL/GenBank/DDBJ databases">
        <title>Whole genome sequence of Eschrichtius robustus ER-17-0199.</title>
        <authorList>
            <person name="Bruniche-Olsen A."/>
            <person name="Black A.N."/>
            <person name="Fields C.J."/>
            <person name="Walden K."/>
            <person name="Dewoody J.A."/>
        </authorList>
    </citation>
    <scope>NUCLEOTIDE SEQUENCE [LARGE SCALE GENOMIC DNA]</scope>
    <source>
        <strain evidence="2">ER-17-0199</strain>
        <tissue evidence="2">Blubber</tissue>
    </source>
</reference>
<dbReference type="AlphaFoldDB" id="A0AB34HEY8"/>
<keyword evidence="3" id="KW-1185">Reference proteome</keyword>
<evidence type="ECO:0000256" key="1">
    <source>
        <dbReference type="SAM" id="MobiDB-lite"/>
    </source>
</evidence>
<protein>
    <submittedName>
        <fullName evidence="2">Uncharacterized protein</fullName>
    </submittedName>
</protein>
<feature type="compositionally biased region" description="Low complexity" evidence="1">
    <location>
        <begin position="61"/>
        <end position="72"/>
    </location>
</feature>
<dbReference type="EMBL" id="JAIQCJ010001387">
    <property type="protein sequence ID" value="KAJ8789927.1"/>
    <property type="molecule type" value="Genomic_DNA"/>
</dbReference>
<feature type="region of interest" description="Disordered" evidence="1">
    <location>
        <begin position="112"/>
        <end position="142"/>
    </location>
</feature>
<evidence type="ECO:0000313" key="3">
    <source>
        <dbReference type="Proteomes" id="UP001159641"/>
    </source>
</evidence>
<dbReference type="Proteomes" id="UP001159641">
    <property type="component" value="Unassembled WGS sequence"/>
</dbReference>
<organism evidence="2 3">
    <name type="scientific">Eschrichtius robustus</name>
    <name type="common">California gray whale</name>
    <name type="synonym">Eschrichtius gibbosus</name>
    <dbReference type="NCBI Taxonomy" id="9764"/>
    <lineage>
        <taxon>Eukaryota</taxon>
        <taxon>Metazoa</taxon>
        <taxon>Chordata</taxon>
        <taxon>Craniata</taxon>
        <taxon>Vertebrata</taxon>
        <taxon>Euteleostomi</taxon>
        <taxon>Mammalia</taxon>
        <taxon>Eutheria</taxon>
        <taxon>Laurasiatheria</taxon>
        <taxon>Artiodactyla</taxon>
        <taxon>Whippomorpha</taxon>
        <taxon>Cetacea</taxon>
        <taxon>Mysticeti</taxon>
        <taxon>Eschrichtiidae</taxon>
        <taxon>Eschrichtius</taxon>
    </lineage>
</organism>
<feature type="region of interest" description="Disordered" evidence="1">
    <location>
        <begin position="1"/>
        <end position="76"/>
    </location>
</feature>
<gene>
    <name evidence="2" type="ORF">J1605_021625</name>
</gene>
<accession>A0AB34HEY8</accession>
<evidence type="ECO:0000313" key="2">
    <source>
        <dbReference type="EMBL" id="KAJ8789927.1"/>
    </source>
</evidence>
<proteinExistence type="predicted"/>
<sequence length="232" mass="24497">MFQFRPPEPVENQSGTAARELEPRQSGILPWAGALSPPSTGQAHGRKQEAVSGGARGRGTAAPSSPASLSVPAAPPLCVPHRRLPFGVEGSEIRALAALRQGHSIQASGRELFGLAPPDGYESPKRAPSSTRPGGARREPDVHGAARHLHSVGMPEGRLILIAPRRSVRPRGDRSASGKGANEIASTRSLVKGQSGLFFLFKKVSSLPLLLPYWRDIAEAKAELSLLGDGDH</sequence>
<comment type="caution">
    <text evidence="2">The sequence shown here is derived from an EMBL/GenBank/DDBJ whole genome shotgun (WGS) entry which is preliminary data.</text>
</comment>
<name>A0AB34HEY8_ESCRO</name>